<name>A0A2K3Q6Z7_9HYPO</name>
<comment type="caution">
    <text evidence="1">The sequence shown here is derived from an EMBL/GenBank/DDBJ whole genome shotgun (WGS) entry which is preliminary data.</text>
</comment>
<gene>
    <name evidence="1" type="ORF">TCAP_06810</name>
</gene>
<dbReference type="AlphaFoldDB" id="A0A2K3Q6Z7"/>
<reference evidence="1 2" key="1">
    <citation type="submission" date="2017-08" db="EMBL/GenBank/DDBJ databases">
        <title>Harnessing the power of phylogenomics to disentangle the directionality and signatures of interkingdom host jumping in the parasitic fungal genus Tolypocladium.</title>
        <authorList>
            <person name="Quandt C.A."/>
            <person name="Patterson W."/>
            <person name="Spatafora J.W."/>
        </authorList>
    </citation>
    <scope>NUCLEOTIDE SEQUENCE [LARGE SCALE GENOMIC DNA]</scope>
    <source>
        <strain evidence="1 2">CBS 113982</strain>
    </source>
</reference>
<organism evidence="1 2">
    <name type="scientific">Tolypocladium capitatum</name>
    <dbReference type="NCBI Taxonomy" id="45235"/>
    <lineage>
        <taxon>Eukaryota</taxon>
        <taxon>Fungi</taxon>
        <taxon>Dikarya</taxon>
        <taxon>Ascomycota</taxon>
        <taxon>Pezizomycotina</taxon>
        <taxon>Sordariomycetes</taxon>
        <taxon>Hypocreomycetidae</taxon>
        <taxon>Hypocreales</taxon>
        <taxon>Ophiocordycipitaceae</taxon>
        <taxon>Tolypocladium</taxon>
    </lineage>
</organism>
<evidence type="ECO:0000313" key="1">
    <source>
        <dbReference type="EMBL" id="PNY23263.1"/>
    </source>
</evidence>
<dbReference type="Proteomes" id="UP000236621">
    <property type="component" value="Unassembled WGS sequence"/>
</dbReference>
<dbReference type="EMBL" id="NRSZ01001121">
    <property type="protein sequence ID" value="PNY23263.1"/>
    <property type="molecule type" value="Genomic_DNA"/>
</dbReference>
<proteinExistence type="predicted"/>
<accession>A0A2K3Q6Z7</accession>
<protein>
    <submittedName>
        <fullName evidence="1">Uncharacterized protein</fullName>
    </submittedName>
</protein>
<sequence>MRRANAVLFWTSGEEAATLPETRLVLREPGRALGHSLIVIRVCSPVESRRTNGKEARNRPEQSRAALVLWQPIFDLNEQLKNETMKLAVKSLLLLA</sequence>
<keyword evidence="2" id="KW-1185">Reference proteome</keyword>
<evidence type="ECO:0000313" key="2">
    <source>
        <dbReference type="Proteomes" id="UP000236621"/>
    </source>
</evidence>